<dbReference type="EMBL" id="JBHUOX010000020">
    <property type="protein sequence ID" value="MFD3002875.1"/>
    <property type="molecule type" value="Genomic_DNA"/>
</dbReference>
<evidence type="ECO:0000313" key="1">
    <source>
        <dbReference type="EMBL" id="MFD3002875.1"/>
    </source>
</evidence>
<evidence type="ECO:0008006" key="3">
    <source>
        <dbReference type="Google" id="ProtNLM"/>
    </source>
</evidence>
<sequence length="74" mass="8020">MAVALTLTGLFLLVCTLCSVLVLFLSNSEEPDRGYGWVQKPDAPVMRIVSGCDVENTPTHLPQHMTMEKVATGS</sequence>
<protein>
    <recommendedName>
        <fullName evidence="3">Secreted protein</fullName>
    </recommendedName>
</protein>
<gene>
    <name evidence="1" type="ORF">ACFS7Z_21085</name>
</gene>
<name>A0ABW6BZP4_9BACT</name>
<proteinExistence type="predicted"/>
<organism evidence="1 2">
    <name type="scientific">Pontibacter toksunensis</name>
    <dbReference type="NCBI Taxonomy" id="1332631"/>
    <lineage>
        <taxon>Bacteria</taxon>
        <taxon>Pseudomonadati</taxon>
        <taxon>Bacteroidota</taxon>
        <taxon>Cytophagia</taxon>
        <taxon>Cytophagales</taxon>
        <taxon>Hymenobacteraceae</taxon>
        <taxon>Pontibacter</taxon>
    </lineage>
</organism>
<accession>A0ABW6BZP4</accession>
<keyword evidence="2" id="KW-1185">Reference proteome</keyword>
<dbReference type="RefSeq" id="WP_377489120.1">
    <property type="nucleotide sequence ID" value="NZ_JBHUOX010000020.1"/>
</dbReference>
<comment type="caution">
    <text evidence="1">The sequence shown here is derived from an EMBL/GenBank/DDBJ whole genome shotgun (WGS) entry which is preliminary data.</text>
</comment>
<reference evidence="2" key="1">
    <citation type="journal article" date="2019" name="Int. J. Syst. Evol. Microbiol.">
        <title>The Global Catalogue of Microorganisms (GCM) 10K type strain sequencing project: providing services to taxonomists for standard genome sequencing and annotation.</title>
        <authorList>
            <consortium name="The Broad Institute Genomics Platform"/>
            <consortium name="The Broad Institute Genome Sequencing Center for Infectious Disease"/>
            <person name="Wu L."/>
            <person name="Ma J."/>
        </authorList>
    </citation>
    <scope>NUCLEOTIDE SEQUENCE [LARGE SCALE GENOMIC DNA]</scope>
    <source>
        <strain evidence="2">KCTC 23984</strain>
    </source>
</reference>
<dbReference type="Proteomes" id="UP001597641">
    <property type="component" value="Unassembled WGS sequence"/>
</dbReference>
<evidence type="ECO:0000313" key="2">
    <source>
        <dbReference type="Proteomes" id="UP001597641"/>
    </source>
</evidence>